<evidence type="ECO:0000259" key="1">
    <source>
        <dbReference type="Pfam" id="PF00561"/>
    </source>
</evidence>
<dbReference type="InterPro" id="IPR000073">
    <property type="entry name" value="AB_hydrolase_1"/>
</dbReference>
<dbReference type="InterPro" id="IPR050228">
    <property type="entry name" value="Carboxylesterase_BioH"/>
</dbReference>
<name>A0A7S3RF40_9SPIT</name>
<sequence>MASHGFNVLTFDLFGFGLSKSPSKRFNVELYVQQTMDLLSLLGYAEEKRFYVIGFSMGGLIAMELARRFPQRVARTLLVAPAGLVSLSRSQRYGIRALKLARSMRIPAASVLAKLSKCVNPNSIDFEPDICDAELSQQAAEQNAKMFWSDPEKYTKAWLKSVRDMRLAGGQDVYEGLATSGAEVMFMWGDADCTVPLHEVQDDLRAFFPTAPVLVVKDAGHSLLLEHSDIVAFNAMHWFHHTGPTPPPPTKP</sequence>
<evidence type="ECO:0000313" key="2">
    <source>
        <dbReference type="EMBL" id="CAE0522536.1"/>
    </source>
</evidence>
<dbReference type="AlphaFoldDB" id="A0A7S3RF40"/>
<dbReference type="PRINTS" id="PR00111">
    <property type="entry name" value="ABHYDROLASE"/>
</dbReference>
<dbReference type="EMBL" id="HBIQ01006820">
    <property type="protein sequence ID" value="CAE0522536.1"/>
    <property type="molecule type" value="Transcribed_RNA"/>
</dbReference>
<dbReference type="PANTHER" id="PTHR43194">
    <property type="entry name" value="HYDROLASE ALPHA/BETA FOLD FAMILY"/>
    <property type="match status" value="1"/>
</dbReference>
<dbReference type="SUPFAM" id="SSF53474">
    <property type="entry name" value="alpha/beta-Hydrolases"/>
    <property type="match status" value="1"/>
</dbReference>
<gene>
    <name evidence="2" type="ORF">SACU0126_LOCUS2402</name>
</gene>
<dbReference type="Pfam" id="PF00561">
    <property type="entry name" value="Abhydrolase_1"/>
    <property type="match status" value="1"/>
</dbReference>
<reference evidence="2" key="1">
    <citation type="submission" date="2021-01" db="EMBL/GenBank/DDBJ databases">
        <authorList>
            <person name="Corre E."/>
            <person name="Pelletier E."/>
            <person name="Niang G."/>
            <person name="Scheremetjew M."/>
            <person name="Finn R."/>
            <person name="Kale V."/>
            <person name="Holt S."/>
            <person name="Cochrane G."/>
            <person name="Meng A."/>
            <person name="Brown T."/>
            <person name="Cohen L."/>
        </authorList>
    </citation>
    <scope>NUCLEOTIDE SEQUENCE</scope>
    <source>
        <strain evidence="2">SPMC142</strain>
    </source>
</reference>
<protein>
    <recommendedName>
        <fullName evidence="1">AB hydrolase-1 domain-containing protein</fullName>
    </recommendedName>
</protein>
<organism evidence="2">
    <name type="scientific">Strombidinopsis acuminata</name>
    <dbReference type="NCBI Taxonomy" id="141414"/>
    <lineage>
        <taxon>Eukaryota</taxon>
        <taxon>Sar</taxon>
        <taxon>Alveolata</taxon>
        <taxon>Ciliophora</taxon>
        <taxon>Intramacronucleata</taxon>
        <taxon>Spirotrichea</taxon>
        <taxon>Choreotrichia</taxon>
        <taxon>Choreotrichida</taxon>
        <taxon>Strombidinopsidae</taxon>
        <taxon>Strombidinopsis</taxon>
    </lineage>
</organism>
<dbReference type="InterPro" id="IPR029058">
    <property type="entry name" value="AB_hydrolase_fold"/>
</dbReference>
<accession>A0A7S3RF40</accession>
<feature type="domain" description="AB hydrolase-1" evidence="1">
    <location>
        <begin position="3"/>
        <end position="227"/>
    </location>
</feature>
<proteinExistence type="predicted"/>
<dbReference type="PANTHER" id="PTHR43194:SF2">
    <property type="entry name" value="PEROXISOMAL MEMBRANE PROTEIN LPX1"/>
    <property type="match status" value="1"/>
</dbReference>
<dbReference type="Gene3D" id="3.40.50.1820">
    <property type="entry name" value="alpha/beta hydrolase"/>
    <property type="match status" value="1"/>
</dbReference>